<dbReference type="Gene3D" id="2.40.128.320">
    <property type="entry name" value="Protein HRI1, N-terminal domain"/>
    <property type="match status" value="1"/>
</dbReference>
<name>A0A9W9TIP9_PENCI</name>
<evidence type="ECO:0008006" key="4">
    <source>
        <dbReference type="Google" id="ProtNLM"/>
    </source>
</evidence>
<reference evidence="2" key="2">
    <citation type="journal article" date="2023" name="IMA Fungus">
        <title>Comparative genomic study of the Penicillium genus elucidates a diverse pangenome and 15 lateral gene transfer events.</title>
        <authorList>
            <person name="Petersen C."/>
            <person name="Sorensen T."/>
            <person name="Nielsen M.R."/>
            <person name="Sondergaard T.E."/>
            <person name="Sorensen J.L."/>
            <person name="Fitzpatrick D.A."/>
            <person name="Frisvad J.C."/>
            <person name="Nielsen K.L."/>
        </authorList>
    </citation>
    <scope>NUCLEOTIDE SEQUENCE</scope>
    <source>
        <strain evidence="2">IBT 23319</strain>
    </source>
</reference>
<keyword evidence="3" id="KW-1185">Reference proteome</keyword>
<reference evidence="2" key="1">
    <citation type="submission" date="2022-11" db="EMBL/GenBank/DDBJ databases">
        <authorList>
            <person name="Petersen C."/>
        </authorList>
    </citation>
    <scope>NUCLEOTIDE SEQUENCE</scope>
    <source>
        <strain evidence="2">IBT 23319</strain>
    </source>
</reference>
<dbReference type="OrthoDB" id="4045395at2759"/>
<feature type="signal peptide" evidence="1">
    <location>
        <begin position="1"/>
        <end position="22"/>
    </location>
</feature>
<sequence>MRQRSTLLSSLVMASLGTPVSACRFSTRISLRWLPESAQETTDTIVMSVGEWYLDLRMEKSTGKIDWAIAGQRLIESQEPLRVSFTHELDSHDAFESADCGTFVTLPNGDDLETGSMPRPDIPGEPMTEYEEVWRELPFRAGPEGAKEGISWVLESDDGELSEGEVALNKVFLGRIWGTYLALQQTQVHKRHKGTNGKWTVSKSGSDVSARREEWSSEWKDRYVVGANGATLPSISRGFEGEGIGSWRVPGEKVKIAGRQYIVRAFEEISYSMPSRL</sequence>
<dbReference type="InterPro" id="IPR043047">
    <property type="entry name" value="Hri1_N_sf"/>
</dbReference>
<dbReference type="AlphaFoldDB" id="A0A9W9TIP9"/>
<gene>
    <name evidence="2" type="ORF">N7469_007815</name>
</gene>
<dbReference type="InterPro" id="IPR031818">
    <property type="entry name" value="Hri1"/>
</dbReference>
<accession>A0A9W9TIP9</accession>
<dbReference type="GeneID" id="81385900"/>
<evidence type="ECO:0000313" key="2">
    <source>
        <dbReference type="EMBL" id="KAJ5224312.1"/>
    </source>
</evidence>
<dbReference type="Pfam" id="PF16815">
    <property type="entry name" value="HRI1"/>
    <property type="match status" value="1"/>
</dbReference>
<proteinExistence type="predicted"/>
<dbReference type="RefSeq" id="XP_056498284.1">
    <property type="nucleotide sequence ID" value="XM_056646733.1"/>
</dbReference>
<dbReference type="CDD" id="cd11693">
    <property type="entry name" value="HRI1_C_like"/>
    <property type="match status" value="1"/>
</dbReference>
<protein>
    <recommendedName>
        <fullName evidence="4">Protein HRI1</fullName>
    </recommendedName>
</protein>
<organism evidence="2 3">
    <name type="scientific">Penicillium citrinum</name>
    <dbReference type="NCBI Taxonomy" id="5077"/>
    <lineage>
        <taxon>Eukaryota</taxon>
        <taxon>Fungi</taxon>
        <taxon>Dikarya</taxon>
        <taxon>Ascomycota</taxon>
        <taxon>Pezizomycotina</taxon>
        <taxon>Eurotiomycetes</taxon>
        <taxon>Eurotiomycetidae</taxon>
        <taxon>Eurotiales</taxon>
        <taxon>Aspergillaceae</taxon>
        <taxon>Penicillium</taxon>
    </lineage>
</organism>
<dbReference type="EMBL" id="JAPQKT010000007">
    <property type="protein sequence ID" value="KAJ5224312.1"/>
    <property type="molecule type" value="Genomic_DNA"/>
</dbReference>
<keyword evidence="1" id="KW-0732">Signal</keyword>
<dbReference type="Proteomes" id="UP001147733">
    <property type="component" value="Unassembled WGS sequence"/>
</dbReference>
<feature type="chain" id="PRO_5040947883" description="Protein HRI1" evidence="1">
    <location>
        <begin position="23"/>
        <end position="277"/>
    </location>
</feature>
<comment type="caution">
    <text evidence="2">The sequence shown here is derived from an EMBL/GenBank/DDBJ whole genome shotgun (WGS) entry which is preliminary data.</text>
</comment>
<evidence type="ECO:0000256" key="1">
    <source>
        <dbReference type="SAM" id="SignalP"/>
    </source>
</evidence>
<evidence type="ECO:0000313" key="3">
    <source>
        <dbReference type="Proteomes" id="UP001147733"/>
    </source>
</evidence>